<organism evidence="1 2">
    <name type="scientific">Candidatus Endoriftia persephonae</name>
    <dbReference type="NCBI Taxonomy" id="393765"/>
    <lineage>
        <taxon>Bacteria</taxon>
        <taxon>Pseudomonadati</taxon>
        <taxon>Pseudomonadota</taxon>
        <taxon>Gammaproteobacteria</taxon>
        <taxon>Chromatiales</taxon>
        <taxon>Sedimenticolaceae</taxon>
        <taxon>Candidatus Endoriftia</taxon>
    </lineage>
</organism>
<dbReference type="KEGG" id="eps:L0Y14_02520"/>
<sequence length="68" mass="7521">MKREQAISEMVRRCANAKGHQDFSISMAQQFAIHQYRGGISAFRAIQLGLGSLDGHCQIKHHKQAIGG</sequence>
<dbReference type="RefSeq" id="WP_005966001.1">
    <property type="nucleotide sequence ID" value="NZ_CP090569.1"/>
</dbReference>
<name>A0A9J6ZZ41_9GAMM</name>
<gene>
    <name evidence="1" type="ORF">L0Y14_02520</name>
</gene>
<keyword evidence="2" id="KW-1185">Reference proteome</keyword>
<accession>A0A9J6ZZ41</accession>
<dbReference type="EMBL" id="CP090569">
    <property type="protein sequence ID" value="USF88134.1"/>
    <property type="molecule type" value="Genomic_DNA"/>
</dbReference>
<reference evidence="1" key="1">
    <citation type="journal article" date="2022" name="Mol. Ecol. Resour.">
        <title>The complete and closed genome of the facultative generalist Candidatus Endoriftia persephone from deep-sea hydrothermal vents.</title>
        <authorList>
            <person name="de Oliveira A.L."/>
            <person name="Srivastava A."/>
            <person name="Espada-Hinojosa S."/>
            <person name="Bright M."/>
        </authorList>
    </citation>
    <scope>NUCLEOTIDE SEQUENCE</scope>
    <source>
        <strain evidence="1">Tica-EPR-9o50.N</strain>
    </source>
</reference>
<evidence type="ECO:0000313" key="1">
    <source>
        <dbReference type="EMBL" id="USF88134.1"/>
    </source>
</evidence>
<protein>
    <submittedName>
        <fullName evidence="1">Uncharacterized protein</fullName>
    </submittedName>
</protein>
<dbReference type="AlphaFoldDB" id="A0A9J6ZZ41"/>
<evidence type="ECO:0000313" key="2">
    <source>
        <dbReference type="Proteomes" id="UP001056649"/>
    </source>
</evidence>
<proteinExistence type="predicted"/>
<dbReference type="Proteomes" id="UP001056649">
    <property type="component" value="Chromosome"/>
</dbReference>